<organism evidence="1 2">
    <name type="scientific">Kouleothrix aurantiaca</name>
    <dbReference type="NCBI Taxonomy" id="186479"/>
    <lineage>
        <taxon>Bacteria</taxon>
        <taxon>Bacillati</taxon>
        <taxon>Chloroflexota</taxon>
        <taxon>Chloroflexia</taxon>
        <taxon>Chloroflexales</taxon>
        <taxon>Roseiflexineae</taxon>
        <taxon>Roseiflexaceae</taxon>
        <taxon>Kouleothrix</taxon>
    </lineage>
</organism>
<gene>
    <name evidence="1" type="ORF">SE17_24600</name>
</gene>
<comment type="caution">
    <text evidence="1">The sequence shown here is derived from an EMBL/GenBank/DDBJ whole genome shotgun (WGS) entry which is preliminary data.</text>
</comment>
<name>A0A0P9F2T4_9CHLR</name>
<protein>
    <submittedName>
        <fullName evidence="1">Uncharacterized protein</fullName>
    </submittedName>
</protein>
<sequence>MITPTQIQLIKVLEEERLQEAANRRRYGRPESVFTSLFARLGSALKAQPSQPARVAPAATRKAHS</sequence>
<dbReference type="EMBL" id="LJCR01001190">
    <property type="protein sequence ID" value="KPV50839.1"/>
    <property type="molecule type" value="Genomic_DNA"/>
</dbReference>
<keyword evidence="2" id="KW-1185">Reference proteome</keyword>
<evidence type="ECO:0000313" key="2">
    <source>
        <dbReference type="Proteomes" id="UP000050509"/>
    </source>
</evidence>
<accession>A0A0P9F2T4</accession>
<evidence type="ECO:0000313" key="1">
    <source>
        <dbReference type="EMBL" id="KPV50839.1"/>
    </source>
</evidence>
<reference evidence="1 2" key="1">
    <citation type="submission" date="2015-09" db="EMBL/GenBank/DDBJ databases">
        <title>Draft genome sequence of Kouleothrix aurantiaca JCM 19913.</title>
        <authorList>
            <person name="Hemp J."/>
        </authorList>
    </citation>
    <scope>NUCLEOTIDE SEQUENCE [LARGE SCALE GENOMIC DNA]</scope>
    <source>
        <strain evidence="1 2">COM-B</strain>
    </source>
</reference>
<dbReference type="Proteomes" id="UP000050509">
    <property type="component" value="Unassembled WGS sequence"/>
</dbReference>
<proteinExistence type="predicted"/>
<dbReference type="AlphaFoldDB" id="A0A0P9F2T4"/>